<sequence length="343" mass="39614">DVMFKINAKTFKAITSKTARVFSAAEYFSYWIDFIAKSFLKECMRYFHRLLFFSKAIIAVSGFEKKSSIWVLRPMIIDSFGFFLLFGLIALNVFALISGLFIDNGNYKMARFWITIHYLCWSIFCWIISFGIFYFGKRLINIIERHIEETKGYGKTSSKVRNLELGLIKLRRVRVLLLINLFFFAISSLLFGIFREFILTYSLVISLALATCWVLIVPLTNAIIITVLAYEINEKTRIPTLRPKTSTNFQSSRSHDDFSNSKTPPKIVRNDSNAPHSQKGIIMRMDQTISINDNTSFALVSKAPELDQDFMETTSDHSHSAMSREETGEAIELVYTYHNIELY</sequence>
<feature type="non-terminal residue" evidence="1">
    <location>
        <position position="1"/>
    </location>
</feature>
<reference evidence="1" key="1">
    <citation type="submission" date="2021-06" db="EMBL/GenBank/DDBJ databases">
        <authorList>
            <person name="Kallberg Y."/>
            <person name="Tangrot J."/>
            <person name="Rosling A."/>
        </authorList>
    </citation>
    <scope>NUCLEOTIDE SEQUENCE</scope>
    <source>
        <strain evidence="1">28 12/20/2015</strain>
    </source>
</reference>
<protein>
    <submittedName>
        <fullName evidence="1">2090_t:CDS:1</fullName>
    </submittedName>
</protein>
<accession>A0ACA9PDF9</accession>
<dbReference type="Proteomes" id="UP000789366">
    <property type="component" value="Unassembled WGS sequence"/>
</dbReference>
<comment type="caution">
    <text evidence="1">The sequence shown here is derived from an EMBL/GenBank/DDBJ whole genome shotgun (WGS) entry which is preliminary data.</text>
</comment>
<dbReference type="EMBL" id="CAJVPW010021648">
    <property type="protein sequence ID" value="CAG8694285.1"/>
    <property type="molecule type" value="Genomic_DNA"/>
</dbReference>
<gene>
    <name evidence="1" type="ORF">SPELUC_LOCUS10926</name>
</gene>
<organism evidence="1 2">
    <name type="scientific">Cetraspora pellucida</name>
    <dbReference type="NCBI Taxonomy" id="1433469"/>
    <lineage>
        <taxon>Eukaryota</taxon>
        <taxon>Fungi</taxon>
        <taxon>Fungi incertae sedis</taxon>
        <taxon>Mucoromycota</taxon>
        <taxon>Glomeromycotina</taxon>
        <taxon>Glomeromycetes</taxon>
        <taxon>Diversisporales</taxon>
        <taxon>Gigasporaceae</taxon>
        <taxon>Cetraspora</taxon>
    </lineage>
</organism>
<name>A0ACA9PDF9_9GLOM</name>
<evidence type="ECO:0000313" key="2">
    <source>
        <dbReference type="Proteomes" id="UP000789366"/>
    </source>
</evidence>
<proteinExistence type="predicted"/>
<keyword evidence="2" id="KW-1185">Reference proteome</keyword>
<evidence type="ECO:0000313" key="1">
    <source>
        <dbReference type="EMBL" id="CAG8694285.1"/>
    </source>
</evidence>